<organism evidence="2 3">
    <name type="scientific">Necator americanus</name>
    <name type="common">Human hookworm</name>
    <dbReference type="NCBI Taxonomy" id="51031"/>
    <lineage>
        <taxon>Eukaryota</taxon>
        <taxon>Metazoa</taxon>
        <taxon>Ecdysozoa</taxon>
        <taxon>Nematoda</taxon>
        <taxon>Chromadorea</taxon>
        <taxon>Rhabditida</taxon>
        <taxon>Rhabditina</taxon>
        <taxon>Rhabditomorpha</taxon>
        <taxon>Strongyloidea</taxon>
        <taxon>Ancylostomatidae</taxon>
        <taxon>Bunostominae</taxon>
        <taxon>Necator</taxon>
    </lineage>
</organism>
<accession>A0ABR1EWC0</accession>
<comment type="caution">
    <text evidence="2">The sequence shown here is derived from an EMBL/GenBank/DDBJ whole genome shotgun (WGS) entry which is preliminary data.</text>
</comment>
<dbReference type="Proteomes" id="UP001303046">
    <property type="component" value="Unassembled WGS sequence"/>
</dbReference>
<protein>
    <recommendedName>
        <fullName evidence="4">G-protein coupled receptors family 1 profile domain-containing protein</fullName>
    </recommendedName>
</protein>
<name>A0ABR1EWC0_NECAM</name>
<sequence length="102" mass="11405">MLEGIVIPMVTSSIITCTCIWERTDITLNMSSNNARNRRRLQMVFEEQEKAAKLASTATGFIMSICFFVLPVVWSSMFHLLPLSAPACAPAGFDPWSEFTDL</sequence>
<evidence type="ECO:0000313" key="3">
    <source>
        <dbReference type="Proteomes" id="UP001303046"/>
    </source>
</evidence>
<gene>
    <name evidence="2" type="primary">Necator_chrX.g26424</name>
    <name evidence="2" type="ORF">RB195_026257</name>
</gene>
<keyword evidence="3" id="KW-1185">Reference proteome</keyword>
<dbReference type="EMBL" id="JAVFWL010000006">
    <property type="protein sequence ID" value="KAK6766878.1"/>
    <property type="molecule type" value="Genomic_DNA"/>
</dbReference>
<keyword evidence="1" id="KW-1133">Transmembrane helix</keyword>
<feature type="transmembrane region" description="Helical" evidence="1">
    <location>
        <begin position="54"/>
        <end position="74"/>
    </location>
</feature>
<evidence type="ECO:0000256" key="1">
    <source>
        <dbReference type="SAM" id="Phobius"/>
    </source>
</evidence>
<keyword evidence="1" id="KW-0472">Membrane</keyword>
<evidence type="ECO:0008006" key="4">
    <source>
        <dbReference type="Google" id="ProtNLM"/>
    </source>
</evidence>
<evidence type="ECO:0000313" key="2">
    <source>
        <dbReference type="EMBL" id="KAK6766878.1"/>
    </source>
</evidence>
<proteinExistence type="predicted"/>
<reference evidence="2 3" key="1">
    <citation type="submission" date="2023-08" db="EMBL/GenBank/DDBJ databases">
        <title>A Necator americanus chromosomal reference genome.</title>
        <authorList>
            <person name="Ilik V."/>
            <person name="Petrzelkova K.J."/>
            <person name="Pardy F."/>
            <person name="Fuh T."/>
            <person name="Niatou-Singa F.S."/>
            <person name="Gouil Q."/>
            <person name="Baker L."/>
            <person name="Ritchie M.E."/>
            <person name="Jex A.R."/>
            <person name="Gazzola D."/>
            <person name="Li H."/>
            <person name="Toshio Fujiwara R."/>
            <person name="Zhan B."/>
            <person name="Aroian R.V."/>
            <person name="Pafco B."/>
            <person name="Schwarz E.M."/>
        </authorList>
    </citation>
    <scope>NUCLEOTIDE SEQUENCE [LARGE SCALE GENOMIC DNA]</scope>
    <source>
        <strain evidence="2 3">Aroian</strain>
        <tissue evidence="2">Whole animal</tissue>
    </source>
</reference>
<keyword evidence="1" id="KW-0812">Transmembrane</keyword>